<evidence type="ECO:0000313" key="1">
    <source>
        <dbReference type="EMBL" id="VAW92912.1"/>
    </source>
</evidence>
<protein>
    <submittedName>
        <fullName evidence="1">Uncharacterized protein</fullName>
    </submittedName>
</protein>
<accession>A0A3B0ZZL8</accession>
<sequence length="72" mass="8162">MIAKNSPVVGNWYVNRTGQLIKVKLLEMLQGVPVKAMIEYLDGTTKIIDMNAWSCLELNRHISRGGTVRFNQ</sequence>
<reference evidence="1" key="1">
    <citation type="submission" date="2018-06" db="EMBL/GenBank/DDBJ databases">
        <authorList>
            <person name="Zhirakovskaya E."/>
        </authorList>
    </citation>
    <scope>NUCLEOTIDE SEQUENCE</scope>
</reference>
<dbReference type="EMBL" id="UOFR01000018">
    <property type="protein sequence ID" value="VAW92912.1"/>
    <property type="molecule type" value="Genomic_DNA"/>
</dbReference>
<organism evidence="1">
    <name type="scientific">hydrothermal vent metagenome</name>
    <dbReference type="NCBI Taxonomy" id="652676"/>
    <lineage>
        <taxon>unclassified sequences</taxon>
        <taxon>metagenomes</taxon>
        <taxon>ecological metagenomes</taxon>
    </lineage>
</organism>
<dbReference type="AlphaFoldDB" id="A0A3B0ZZL8"/>
<proteinExistence type="predicted"/>
<gene>
    <name evidence="1" type="ORF">MNBD_GAMMA21-922</name>
</gene>
<name>A0A3B0ZZL8_9ZZZZ</name>